<keyword evidence="2 5" id="KW-0812">Transmembrane</keyword>
<dbReference type="SMART" id="SM00327">
    <property type="entry name" value="VWA"/>
    <property type="match status" value="1"/>
</dbReference>
<dbReference type="InterPro" id="IPR024163">
    <property type="entry name" value="Aerotolerance_reg_N"/>
</dbReference>
<feature type="transmembrane region" description="Helical" evidence="5">
    <location>
        <begin position="303"/>
        <end position="320"/>
    </location>
</feature>
<accession>A0A644TJ09</accession>
<evidence type="ECO:0000313" key="7">
    <source>
        <dbReference type="EMBL" id="MPL66679.1"/>
    </source>
</evidence>
<evidence type="ECO:0000256" key="4">
    <source>
        <dbReference type="ARBA" id="ARBA00023136"/>
    </source>
</evidence>
<evidence type="ECO:0000256" key="2">
    <source>
        <dbReference type="ARBA" id="ARBA00022692"/>
    </source>
</evidence>
<keyword evidence="1" id="KW-1003">Cell membrane</keyword>
<dbReference type="EMBL" id="VSSQ01000033">
    <property type="protein sequence ID" value="MPL66679.1"/>
    <property type="molecule type" value="Genomic_DNA"/>
</dbReference>
<dbReference type="CDD" id="cd01467">
    <property type="entry name" value="vWA_BatA_type"/>
    <property type="match status" value="1"/>
</dbReference>
<feature type="domain" description="VWFA" evidence="6">
    <location>
        <begin position="91"/>
        <end position="283"/>
    </location>
</feature>
<sequence>MINGFEYPYFLLLLLIIPLLIVFQIFYDKKQYPNIHYSQLSPFDGYSKSWKVRFRLLPNYLRYLVLTLLIIAIARPQSYLSKDEMNVEGVDIVVALDISGSMLAEDFKPNRLEAAKEVAKDFMQGRLTDNIGLVVFSGEAFTQCPPTTDHRMLLELTSKVESGIIEDGTAIGDGLATAINRMKDTKTKSKTIILLTDGVNNMGAIDPLTAAEIAKEHKMRVYTIGIGKIGMAPYPFQTPFGKQYQNVEVNIDEPLLKEIAKTTGGKYFRSTDKNSLQTIFKEIDNMEKSIIDVSSYKMKKDRALPFLIAALLFLIAEVLLRKTILRTNP</sequence>
<feature type="transmembrane region" description="Helical" evidence="5">
    <location>
        <begin position="7"/>
        <end position="27"/>
    </location>
</feature>
<dbReference type="Gene3D" id="3.40.50.410">
    <property type="entry name" value="von Willebrand factor, type A domain"/>
    <property type="match status" value="1"/>
</dbReference>
<keyword evidence="4 5" id="KW-0472">Membrane</keyword>
<dbReference type="PANTHER" id="PTHR22550:SF5">
    <property type="entry name" value="LEUCINE ZIPPER PROTEIN 4"/>
    <property type="match status" value="1"/>
</dbReference>
<reference evidence="7" key="1">
    <citation type="submission" date="2019-08" db="EMBL/GenBank/DDBJ databases">
        <authorList>
            <person name="Kucharzyk K."/>
            <person name="Murdoch R.W."/>
            <person name="Higgins S."/>
            <person name="Loffler F."/>
        </authorList>
    </citation>
    <scope>NUCLEOTIDE SEQUENCE</scope>
</reference>
<dbReference type="InterPro" id="IPR050768">
    <property type="entry name" value="UPF0353/GerABKA_families"/>
</dbReference>
<keyword evidence="3 5" id="KW-1133">Transmembrane helix</keyword>
<dbReference type="Pfam" id="PF00092">
    <property type="entry name" value="VWA"/>
    <property type="match status" value="1"/>
</dbReference>
<evidence type="ECO:0000259" key="6">
    <source>
        <dbReference type="PROSITE" id="PS50234"/>
    </source>
</evidence>
<dbReference type="PANTHER" id="PTHR22550">
    <property type="entry name" value="SPORE GERMINATION PROTEIN"/>
    <property type="match status" value="1"/>
</dbReference>
<evidence type="ECO:0000256" key="5">
    <source>
        <dbReference type="SAM" id="Phobius"/>
    </source>
</evidence>
<evidence type="ECO:0000256" key="3">
    <source>
        <dbReference type="ARBA" id="ARBA00022989"/>
    </source>
</evidence>
<protein>
    <recommendedName>
        <fullName evidence="6">VWFA domain-containing protein</fullName>
    </recommendedName>
</protein>
<dbReference type="PROSITE" id="PS50234">
    <property type="entry name" value="VWFA"/>
    <property type="match status" value="1"/>
</dbReference>
<dbReference type="SUPFAM" id="SSF53300">
    <property type="entry name" value="vWA-like"/>
    <property type="match status" value="1"/>
</dbReference>
<proteinExistence type="predicted"/>
<dbReference type="InterPro" id="IPR036465">
    <property type="entry name" value="vWFA_dom_sf"/>
</dbReference>
<organism evidence="7">
    <name type="scientific">bioreactor metagenome</name>
    <dbReference type="NCBI Taxonomy" id="1076179"/>
    <lineage>
        <taxon>unclassified sequences</taxon>
        <taxon>metagenomes</taxon>
        <taxon>ecological metagenomes</taxon>
    </lineage>
</organism>
<evidence type="ECO:0000256" key="1">
    <source>
        <dbReference type="ARBA" id="ARBA00022475"/>
    </source>
</evidence>
<dbReference type="InterPro" id="IPR033881">
    <property type="entry name" value="vWA_BatA_type"/>
</dbReference>
<comment type="caution">
    <text evidence="7">The sequence shown here is derived from an EMBL/GenBank/DDBJ whole genome shotgun (WGS) entry which is preliminary data.</text>
</comment>
<name>A0A644TJ09_9ZZZZ</name>
<dbReference type="AlphaFoldDB" id="A0A644TJ09"/>
<dbReference type="InterPro" id="IPR002035">
    <property type="entry name" value="VWF_A"/>
</dbReference>
<dbReference type="Pfam" id="PF07584">
    <property type="entry name" value="BatA"/>
    <property type="match status" value="1"/>
</dbReference>
<gene>
    <name evidence="7" type="ORF">SDC9_12366</name>
</gene>